<dbReference type="Proteomes" id="UP000470404">
    <property type="component" value="Unassembled WGS sequence"/>
</dbReference>
<dbReference type="AlphaFoldDB" id="A0A1I5WS73"/>
<dbReference type="Pfam" id="PF18029">
    <property type="entry name" value="Glyoxalase_6"/>
    <property type="match status" value="1"/>
</dbReference>
<dbReference type="SUPFAM" id="SSF54593">
    <property type="entry name" value="Glyoxalase/Bleomycin resistance protein/Dihydroxybiphenyl dioxygenase"/>
    <property type="match status" value="1"/>
</dbReference>
<dbReference type="RefSeq" id="WP_067575600.1">
    <property type="nucleotide sequence ID" value="NZ_FOWC01000009.1"/>
</dbReference>
<dbReference type="PANTHER" id="PTHR35908">
    <property type="entry name" value="HYPOTHETICAL FUSION PROTEIN"/>
    <property type="match status" value="1"/>
</dbReference>
<keyword evidence="5" id="KW-1185">Reference proteome</keyword>
<gene>
    <name evidence="2" type="ORF">G3I59_45525</name>
    <name evidence="3" type="ORF">SAMN05421854_109376</name>
</gene>
<dbReference type="EMBL" id="FOWC01000009">
    <property type="protein sequence ID" value="SFQ22625.1"/>
    <property type="molecule type" value="Genomic_DNA"/>
</dbReference>
<dbReference type="InterPro" id="IPR029068">
    <property type="entry name" value="Glyas_Bleomycin-R_OHBP_Dase"/>
</dbReference>
<dbReference type="InterPro" id="IPR037523">
    <property type="entry name" value="VOC_core"/>
</dbReference>
<dbReference type="OrthoDB" id="5524593at2"/>
<sequence length="126" mass="13848">MLRLGTTVLGVADVERAKRFWSEALGLVEDPEWASATWRTLAHPGGAHALGLMRSESPAEPMPRLHLDLYTDTAAEQRAEVERLIGLGAQRVDWEHYPPEPDFVVLADPDDNLFCVVDLSNAPSGS</sequence>
<dbReference type="Proteomes" id="UP000199137">
    <property type="component" value="Unassembled WGS sequence"/>
</dbReference>
<evidence type="ECO:0000313" key="5">
    <source>
        <dbReference type="Proteomes" id="UP000470404"/>
    </source>
</evidence>
<organism evidence="3 4">
    <name type="scientific">Amycolatopsis rubida</name>
    <dbReference type="NCBI Taxonomy" id="112413"/>
    <lineage>
        <taxon>Bacteria</taxon>
        <taxon>Bacillati</taxon>
        <taxon>Actinomycetota</taxon>
        <taxon>Actinomycetes</taxon>
        <taxon>Pseudonocardiales</taxon>
        <taxon>Pseudonocardiaceae</taxon>
        <taxon>Amycolatopsis</taxon>
    </lineage>
</organism>
<evidence type="ECO:0000259" key="1">
    <source>
        <dbReference type="PROSITE" id="PS51819"/>
    </source>
</evidence>
<dbReference type="InterPro" id="IPR041581">
    <property type="entry name" value="Glyoxalase_6"/>
</dbReference>
<evidence type="ECO:0000313" key="3">
    <source>
        <dbReference type="EMBL" id="SFQ22625.1"/>
    </source>
</evidence>
<dbReference type="CDD" id="cd06587">
    <property type="entry name" value="VOC"/>
    <property type="match status" value="1"/>
</dbReference>
<reference evidence="2 5" key="2">
    <citation type="submission" date="2020-01" db="EMBL/GenBank/DDBJ databases">
        <title>Insect and environment-associated Actinomycetes.</title>
        <authorList>
            <person name="Currrie C."/>
            <person name="Chevrette M."/>
            <person name="Carlson C."/>
            <person name="Stubbendieck R."/>
            <person name="Wendt-Pienkowski E."/>
        </authorList>
    </citation>
    <scope>NUCLEOTIDE SEQUENCE [LARGE SCALE GENOMIC DNA]</scope>
    <source>
        <strain evidence="2 5">SID8386</strain>
    </source>
</reference>
<protein>
    <submittedName>
        <fullName evidence="2">VOC family protein</fullName>
    </submittedName>
</protein>
<proteinExistence type="predicted"/>
<name>A0A1I5WS73_9PSEU</name>
<dbReference type="Gene3D" id="3.10.180.10">
    <property type="entry name" value="2,3-Dihydroxybiphenyl 1,2-Dioxygenase, domain 1"/>
    <property type="match status" value="1"/>
</dbReference>
<dbReference type="EMBL" id="JAAGNC010000216">
    <property type="protein sequence ID" value="NEC62670.1"/>
    <property type="molecule type" value="Genomic_DNA"/>
</dbReference>
<feature type="domain" description="VOC" evidence="1">
    <location>
        <begin position="3"/>
        <end position="119"/>
    </location>
</feature>
<dbReference type="STRING" id="112413.SAMN05421854_109376"/>
<dbReference type="PROSITE" id="PS51819">
    <property type="entry name" value="VOC"/>
    <property type="match status" value="1"/>
</dbReference>
<accession>A0A1I5WS73</accession>
<evidence type="ECO:0000313" key="4">
    <source>
        <dbReference type="Proteomes" id="UP000199137"/>
    </source>
</evidence>
<evidence type="ECO:0000313" key="2">
    <source>
        <dbReference type="EMBL" id="NEC62670.1"/>
    </source>
</evidence>
<reference evidence="3 4" key="1">
    <citation type="submission" date="2016-10" db="EMBL/GenBank/DDBJ databases">
        <authorList>
            <person name="de Groot N.N."/>
        </authorList>
    </citation>
    <scope>NUCLEOTIDE SEQUENCE [LARGE SCALE GENOMIC DNA]</scope>
    <source>
        <strain evidence="3 4">DSM 44637</strain>
    </source>
</reference>
<dbReference type="PANTHER" id="PTHR35908:SF1">
    <property type="entry name" value="CONSERVED PROTEIN"/>
    <property type="match status" value="1"/>
</dbReference>